<dbReference type="Proteomes" id="UP000831947">
    <property type="component" value="Chromosome"/>
</dbReference>
<evidence type="ECO:0000313" key="2">
    <source>
        <dbReference type="EMBL" id="UQS83038.1"/>
    </source>
</evidence>
<gene>
    <name evidence="2" type="ORF">MOO47_04440</name>
</gene>
<name>A0ABY4PBA0_9LACO</name>
<protein>
    <submittedName>
        <fullName evidence="2">Glycosyltransferase</fullName>
    </submittedName>
</protein>
<reference evidence="2 3" key="1">
    <citation type="journal article" date="2022" name="Int. J. Syst. Evol. Microbiol.">
        <title>Apilactobacillus apisilvae sp. nov., Nicolia spurrieriana gen. nov. sp. nov., Bombilactobacillus folatiphilus sp. nov. and Bombilactobacillus thymidiniphilus sp. nov., four new lactic acid bacterial isolates from stingless bees Tetragonula carbonaria and Austroplebeia australis.</title>
        <authorList>
            <person name="Oliphant S.A."/>
            <person name="Watson-Haigh N.S."/>
            <person name="Sumby K.M."/>
            <person name="Gardner J."/>
            <person name="Groom S."/>
            <person name="Jiranek V."/>
        </authorList>
    </citation>
    <scope>NUCLEOTIDE SEQUENCE [LARGE SCALE GENOMIC DNA]</scope>
    <source>
        <strain evidence="2 3">SG4_A1</strain>
    </source>
</reference>
<sequence length="244" mass="28393">MTKLSLVMPLYNEARLLPRSLASIVRQTNQDFELIMVNDASTDATLELAQQFVKQHTNFKVVSQPYNQGISNARNRGIEEASGELITFIDGDDWLDPNYVDYFLKAFADPKLDLAVCGFYKESPTLVAKKQRQQQYKIIKRSEMLYQLTKITGKVMGYTWNKVYRLAVIQQNHLRFYPDLPLMEDQVFNVQYCTLVNRFGIGTQQLYHYWQHNESVTHTYNLQNVKSIGQANYRIVKTILTQKS</sequence>
<dbReference type="PANTHER" id="PTHR22916:SF3">
    <property type="entry name" value="UDP-GLCNAC:BETAGAL BETA-1,3-N-ACETYLGLUCOSAMINYLTRANSFERASE-LIKE PROTEIN 1"/>
    <property type="match status" value="1"/>
</dbReference>
<accession>A0ABY4PBA0</accession>
<organism evidence="2 3">
    <name type="scientific">Bombilactobacillus thymidiniphilus</name>
    <dbReference type="NCBI Taxonomy" id="2923363"/>
    <lineage>
        <taxon>Bacteria</taxon>
        <taxon>Bacillati</taxon>
        <taxon>Bacillota</taxon>
        <taxon>Bacilli</taxon>
        <taxon>Lactobacillales</taxon>
        <taxon>Lactobacillaceae</taxon>
        <taxon>Bombilactobacillus</taxon>
    </lineage>
</organism>
<dbReference type="CDD" id="cd00761">
    <property type="entry name" value="Glyco_tranf_GTA_type"/>
    <property type="match status" value="1"/>
</dbReference>
<dbReference type="Gene3D" id="3.90.550.10">
    <property type="entry name" value="Spore Coat Polysaccharide Biosynthesis Protein SpsA, Chain A"/>
    <property type="match status" value="1"/>
</dbReference>
<dbReference type="InterPro" id="IPR001173">
    <property type="entry name" value="Glyco_trans_2-like"/>
</dbReference>
<dbReference type="Pfam" id="PF00535">
    <property type="entry name" value="Glycos_transf_2"/>
    <property type="match status" value="1"/>
</dbReference>
<dbReference type="EMBL" id="CP093365">
    <property type="protein sequence ID" value="UQS83038.1"/>
    <property type="molecule type" value="Genomic_DNA"/>
</dbReference>
<dbReference type="PANTHER" id="PTHR22916">
    <property type="entry name" value="GLYCOSYLTRANSFERASE"/>
    <property type="match status" value="1"/>
</dbReference>
<dbReference type="SUPFAM" id="SSF53448">
    <property type="entry name" value="Nucleotide-diphospho-sugar transferases"/>
    <property type="match status" value="1"/>
</dbReference>
<dbReference type="InterPro" id="IPR029044">
    <property type="entry name" value="Nucleotide-diphossugar_trans"/>
</dbReference>
<evidence type="ECO:0000259" key="1">
    <source>
        <dbReference type="Pfam" id="PF00535"/>
    </source>
</evidence>
<feature type="domain" description="Glycosyltransferase 2-like" evidence="1">
    <location>
        <begin position="5"/>
        <end position="160"/>
    </location>
</feature>
<proteinExistence type="predicted"/>
<keyword evidence="3" id="KW-1185">Reference proteome</keyword>
<dbReference type="RefSeq" id="WP_249512265.1">
    <property type="nucleotide sequence ID" value="NZ_CP093365.1"/>
</dbReference>
<evidence type="ECO:0000313" key="3">
    <source>
        <dbReference type="Proteomes" id="UP000831947"/>
    </source>
</evidence>